<comment type="subcellular location">
    <subcellularLocation>
        <location evidence="1 7">Cell membrane</location>
        <topology evidence="1 7">Multi-pass membrane protein</topology>
    </subcellularLocation>
</comment>
<dbReference type="InterPro" id="IPR000515">
    <property type="entry name" value="MetI-like"/>
</dbReference>
<proteinExistence type="inferred from homology"/>
<feature type="transmembrane region" description="Helical" evidence="7">
    <location>
        <begin position="114"/>
        <end position="136"/>
    </location>
</feature>
<dbReference type="PROSITE" id="PS50928">
    <property type="entry name" value="ABC_TM1"/>
    <property type="match status" value="1"/>
</dbReference>
<dbReference type="CDD" id="cd06261">
    <property type="entry name" value="TM_PBP2"/>
    <property type="match status" value="1"/>
</dbReference>
<evidence type="ECO:0000313" key="10">
    <source>
        <dbReference type="Proteomes" id="UP000198629"/>
    </source>
</evidence>
<dbReference type="GO" id="GO:0005886">
    <property type="term" value="C:plasma membrane"/>
    <property type="evidence" value="ECO:0007669"/>
    <property type="project" value="UniProtKB-SubCell"/>
</dbReference>
<reference evidence="10" key="1">
    <citation type="submission" date="2016-10" db="EMBL/GenBank/DDBJ databases">
        <authorList>
            <person name="Varghese N."/>
            <person name="Submissions S."/>
        </authorList>
    </citation>
    <scope>NUCLEOTIDE SEQUENCE [LARGE SCALE GENOMIC DNA]</scope>
    <source>
        <strain evidence="10">CBMB127</strain>
    </source>
</reference>
<evidence type="ECO:0000256" key="2">
    <source>
        <dbReference type="ARBA" id="ARBA00022448"/>
    </source>
</evidence>
<dbReference type="Pfam" id="PF19300">
    <property type="entry name" value="BPD_transp_1_N"/>
    <property type="match status" value="1"/>
</dbReference>
<dbReference type="PANTHER" id="PTHR30465:SF0">
    <property type="entry name" value="OLIGOPEPTIDE TRANSPORT SYSTEM PERMEASE PROTEIN APPB"/>
    <property type="match status" value="1"/>
</dbReference>
<dbReference type="InterPro" id="IPR035906">
    <property type="entry name" value="MetI-like_sf"/>
</dbReference>
<name>A0A1G9ATV0_9PROT</name>
<evidence type="ECO:0000313" key="9">
    <source>
        <dbReference type="EMBL" id="SDK30759.1"/>
    </source>
</evidence>
<dbReference type="InterPro" id="IPR045621">
    <property type="entry name" value="BPD_transp_1_N"/>
</dbReference>
<dbReference type="PANTHER" id="PTHR30465">
    <property type="entry name" value="INNER MEMBRANE ABC TRANSPORTER"/>
    <property type="match status" value="1"/>
</dbReference>
<evidence type="ECO:0000256" key="5">
    <source>
        <dbReference type="ARBA" id="ARBA00022989"/>
    </source>
</evidence>
<evidence type="ECO:0000256" key="3">
    <source>
        <dbReference type="ARBA" id="ARBA00022475"/>
    </source>
</evidence>
<organism evidence="9 10">
    <name type="scientific">Methylophilus rhizosphaerae</name>
    <dbReference type="NCBI Taxonomy" id="492660"/>
    <lineage>
        <taxon>Bacteria</taxon>
        <taxon>Pseudomonadati</taxon>
        <taxon>Pseudomonadota</taxon>
        <taxon>Betaproteobacteria</taxon>
        <taxon>Nitrosomonadales</taxon>
        <taxon>Methylophilaceae</taxon>
        <taxon>Methylophilus</taxon>
    </lineage>
</organism>
<evidence type="ECO:0000256" key="4">
    <source>
        <dbReference type="ARBA" id="ARBA00022692"/>
    </source>
</evidence>
<evidence type="ECO:0000256" key="7">
    <source>
        <dbReference type="RuleBase" id="RU363032"/>
    </source>
</evidence>
<dbReference type="SUPFAM" id="SSF161098">
    <property type="entry name" value="MetI-like"/>
    <property type="match status" value="1"/>
</dbReference>
<evidence type="ECO:0000256" key="1">
    <source>
        <dbReference type="ARBA" id="ARBA00004651"/>
    </source>
</evidence>
<feature type="transmembrane region" description="Helical" evidence="7">
    <location>
        <begin position="9"/>
        <end position="30"/>
    </location>
</feature>
<dbReference type="EMBL" id="FNFX01000002">
    <property type="protein sequence ID" value="SDK30759.1"/>
    <property type="molecule type" value="Genomic_DNA"/>
</dbReference>
<feature type="domain" description="ABC transmembrane type-1" evidence="8">
    <location>
        <begin position="110"/>
        <end position="322"/>
    </location>
</feature>
<dbReference type="STRING" id="492660.SAMN05192566_0815"/>
<dbReference type="Gene3D" id="1.10.3720.10">
    <property type="entry name" value="MetI-like"/>
    <property type="match status" value="1"/>
</dbReference>
<keyword evidence="5 7" id="KW-1133">Transmembrane helix</keyword>
<evidence type="ECO:0000256" key="6">
    <source>
        <dbReference type="ARBA" id="ARBA00023136"/>
    </source>
</evidence>
<feature type="transmembrane region" description="Helical" evidence="7">
    <location>
        <begin position="305"/>
        <end position="329"/>
    </location>
</feature>
<dbReference type="OrthoDB" id="9803623at2"/>
<keyword evidence="4 7" id="KW-0812">Transmembrane</keyword>
<protein>
    <submittedName>
        <fullName evidence="9">Peptide/nickel transport system permease protein</fullName>
    </submittedName>
</protein>
<feature type="transmembrane region" description="Helical" evidence="7">
    <location>
        <begin position="199"/>
        <end position="222"/>
    </location>
</feature>
<keyword evidence="10" id="KW-1185">Reference proteome</keyword>
<dbReference type="Proteomes" id="UP000198629">
    <property type="component" value="Unassembled WGS sequence"/>
</dbReference>
<keyword evidence="6 7" id="KW-0472">Membrane</keyword>
<feature type="transmembrane region" description="Helical" evidence="7">
    <location>
        <begin position="148"/>
        <end position="170"/>
    </location>
</feature>
<dbReference type="Pfam" id="PF00528">
    <property type="entry name" value="BPD_transp_1"/>
    <property type="match status" value="1"/>
</dbReference>
<dbReference type="AlphaFoldDB" id="A0A1G9ATV0"/>
<sequence length="341" mass="38273">MLRYLIKRLFWMVPMLIGISLISFFIMHLAPGDITSTEATFDPKSSEESRQKLRELYHLDKPVIVQYGLWVERMVHLDFGHSFASHQKPVFWAEKDKDGNVTPGMIQEALPITLMMNIAGLVLTLTLGVPLGVWAAKRYAQWPDRTITLFNFIGFSIPGFWLSLLLMYWLGVIHPWFPISGLHSLNYEQLNAWQKCQDLFMHLFLPVVIPSITGLAGITLFIKNGMLDVLSQDYVTTARAKGLSDRAVTYRHALRNALLPLITIVGLSLPGLIGGSVIAETIFAIPGMGKLFYEAVMMRDFPVVMGILTIGSALTLLGNLLADLAYAWADPRLRKGVMPDR</sequence>
<accession>A0A1G9ATV0</accession>
<feature type="transmembrane region" description="Helical" evidence="7">
    <location>
        <begin position="258"/>
        <end position="285"/>
    </location>
</feature>
<evidence type="ECO:0000259" key="8">
    <source>
        <dbReference type="PROSITE" id="PS50928"/>
    </source>
</evidence>
<keyword evidence="3" id="KW-1003">Cell membrane</keyword>
<keyword evidence="2 7" id="KW-0813">Transport</keyword>
<dbReference type="RefSeq" id="WP_091470538.1">
    <property type="nucleotide sequence ID" value="NZ_FNFX01000002.1"/>
</dbReference>
<comment type="similarity">
    <text evidence="7">Belongs to the binding-protein-dependent transport system permease family.</text>
</comment>
<dbReference type="GO" id="GO:0055085">
    <property type="term" value="P:transmembrane transport"/>
    <property type="evidence" value="ECO:0007669"/>
    <property type="project" value="InterPro"/>
</dbReference>
<gene>
    <name evidence="9" type="ORF">SAMN05192566_0815</name>
</gene>